<evidence type="ECO:0000313" key="2">
    <source>
        <dbReference type="EMBL" id="KAK9144995.1"/>
    </source>
</evidence>
<accession>A0AAP0K425</accession>
<protein>
    <submittedName>
        <fullName evidence="2">Uncharacterized protein</fullName>
    </submittedName>
</protein>
<feature type="compositionally biased region" description="Basic residues" evidence="1">
    <location>
        <begin position="58"/>
        <end position="67"/>
    </location>
</feature>
<feature type="region of interest" description="Disordered" evidence="1">
    <location>
        <begin position="1"/>
        <end position="78"/>
    </location>
</feature>
<dbReference type="EMBL" id="JBBNAE010000002">
    <property type="protein sequence ID" value="KAK9144995.1"/>
    <property type="molecule type" value="Genomic_DNA"/>
</dbReference>
<sequence length="78" mass="9107">MPPYVPFTQPHTGSQYIGMVQPPIFDSTGSRGQSSQHEEEVQSTHQAQQTQPDVQARRNPRRNRVRPVCHTEEQRRRR</sequence>
<reference evidence="2 3" key="1">
    <citation type="submission" date="2024-01" db="EMBL/GenBank/DDBJ databases">
        <title>Genome assemblies of Stephania.</title>
        <authorList>
            <person name="Yang L."/>
        </authorList>
    </citation>
    <scope>NUCLEOTIDE SEQUENCE [LARGE SCALE GENOMIC DNA]</scope>
    <source>
        <strain evidence="2">QJT</strain>
        <tissue evidence="2">Leaf</tissue>
    </source>
</reference>
<name>A0AAP0K425_9MAGN</name>
<comment type="caution">
    <text evidence="2">The sequence shown here is derived from an EMBL/GenBank/DDBJ whole genome shotgun (WGS) entry which is preliminary data.</text>
</comment>
<organism evidence="2 3">
    <name type="scientific">Stephania japonica</name>
    <dbReference type="NCBI Taxonomy" id="461633"/>
    <lineage>
        <taxon>Eukaryota</taxon>
        <taxon>Viridiplantae</taxon>
        <taxon>Streptophyta</taxon>
        <taxon>Embryophyta</taxon>
        <taxon>Tracheophyta</taxon>
        <taxon>Spermatophyta</taxon>
        <taxon>Magnoliopsida</taxon>
        <taxon>Ranunculales</taxon>
        <taxon>Menispermaceae</taxon>
        <taxon>Menispermoideae</taxon>
        <taxon>Cissampelideae</taxon>
        <taxon>Stephania</taxon>
    </lineage>
</organism>
<feature type="compositionally biased region" description="Polar residues" evidence="1">
    <location>
        <begin position="43"/>
        <end position="53"/>
    </location>
</feature>
<proteinExistence type="predicted"/>
<dbReference type="AlphaFoldDB" id="A0AAP0K425"/>
<dbReference type="Proteomes" id="UP001417504">
    <property type="component" value="Unassembled WGS sequence"/>
</dbReference>
<evidence type="ECO:0000313" key="3">
    <source>
        <dbReference type="Proteomes" id="UP001417504"/>
    </source>
</evidence>
<feature type="compositionally biased region" description="Basic and acidic residues" evidence="1">
    <location>
        <begin position="69"/>
        <end position="78"/>
    </location>
</feature>
<keyword evidence="3" id="KW-1185">Reference proteome</keyword>
<evidence type="ECO:0000256" key="1">
    <source>
        <dbReference type="SAM" id="MobiDB-lite"/>
    </source>
</evidence>
<gene>
    <name evidence="2" type="ORF">Sjap_004898</name>
</gene>